<dbReference type="EMBL" id="GG674592">
    <property type="protein sequence ID" value="EER14027.1"/>
    <property type="molecule type" value="Genomic_DNA"/>
</dbReference>
<feature type="transmembrane region" description="Helical" evidence="7">
    <location>
        <begin position="139"/>
        <end position="158"/>
    </location>
</feature>
<keyword evidence="5 7" id="KW-1133">Transmembrane helix</keyword>
<feature type="transmembrane region" description="Helical" evidence="7">
    <location>
        <begin position="52"/>
        <end position="70"/>
    </location>
</feature>
<feature type="transmembrane region" description="Helical" evidence="7">
    <location>
        <begin position="236"/>
        <end position="258"/>
    </location>
</feature>
<keyword evidence="6 7" id="KW-0472">Membrane</keyword>
<evidence type="ECO:0000313" key="9">
    <source>
        <dbReference type="Proteomes" id="UP000007800"/>
    </source>
</evidence>
<reference evidence="8 9" key="1">
    <citation type="submission" date="2008-07" db="EMBL/GenBank/DDBJ databases">
        <authorList>
            <person name="El-Sayed N."/>
            <person name="Caler E."/>
            <person name="Inman J."/>
            <person name="Amedeo P."/>
            <person name="Hass B."/>
            <person name="Wortman J."/>
        </authorList>
    </citation>
    <scope>NUCLEOTIDE SEQUENCE [LARGE SCALE GENOMIC DNA]</scope>
    <source>
        <strain evidence="9">ATCC 50983 / TXsc</strain>
    </source>
</reference>
<evidence type="ECO:0000256" key="1">
    <source>
        <dbReference type="ARBA" id="ARBA00004141"/>
    </source>
</evidence>
<evidence type="ECO:0000256" key="7">
    <source>
        <dbReference type="SAM" id="Phobius"/>
    </source>
</evidence>
<sequence length="347" mass="38650">MSSNSSQSQLARRGFVPVLMLLVVVCGTFNAITGKIRAVALGEYSGMLSNLGFQVVYFLIYALVLAINAWSRRVPQEQWHWILIPRESAGFDGFIKGTCDFMKRLPGMKFAALAGILEATANYLIFSTQGYLSVSMYKLLQQFTVPSTLLWSVIFLRARYIFQELLAVVLVVLIAVVAIVVPNDEEKSTSSNGGVSASVLLGLAMIMLSCSFVIKELMFLEYKTYAKLKNYEVTDLNIFLMCTSTNFVGVIFVIPISFCLEIATGQDDVGGIFYSIRDRLYLLQYKPLLSHCLRVERAGISLRNHYPSCSSDSIPSRLAFNRFFVCTVDPVAGFALHVGGDHHFQAW</sequence>
<proteinExistence type="inferred from homology"/>
<dbReference type="RefSeq" id="XP_002782232.1">
    <property type="nucleotide sequence ID" value="XM_002782186.1"/>
</dbReference>
<evidence type="ECO:0000313" key="8">
    <source>
        <dbReference type="EMBL" id="EER14027.1"/>
    </source>
</evidence>
<evidence type="ECO:0008006" key="10">
    <source>
        <dbReference type="Google" id="ProtNLM"/>
    </source>
</evidence>
<evidence type="ECO:0000256" key="3">
    <source>
        <dbReference type="ARBA" id="ARBA00022448"/>
    </source>
</evidence>
<comment type="similarity">
    <text evidence="2">Belongs to the CRT-like transporter family.</text>
</comment>
<evidence type="ECO:0000256" key="5">
    <source>
        <dbReference type="ARBA" id="ARBA00022989"/>
    </source>
</evidence>
<protein>
    <recommendedName>
        <fullName evidence="10">EamA domain-containing protein</fullName>
    </recommendedName>
</protein>
<dbReference type="AlphaFoldDB" id="C5KNB3"/>
<dbReference type="OMA" id="ELMFLEY"/>
<dbReference type="GO" id="GO:0016020">
    <property type="term" value="C:membrane"/>
    <property type="evidence" value="ECO:0007669"/>
    <property type="project" value="UniProtKB-SubCell"/>
</dbReference>
<feature type="transmembrane region" description="Helical" evidence="7">
    <location>
        <begin position="12"/>
        <end position="32"/>
    </location>
</feature>
<dbReference type="GeneID" id="9059824"/>
<keyword evidence="3" id="KW-0813">Transport</keyword>
<dbReference type="InParanoid" id="C5KNB3"/>
<keyword evidence="9" id="KW-1185">Reference proteome</keyword>
<dbReference type="Proteomes" id="UP000007800">
    <property type="component" value="Unassembled WGS sequence"/>
</dbReference>
<keyword evidence="4 7" id="KW-0812">Transmembrane</keyword>
<organism evidence="9">
    <name type="scientific">Perkinsus marinus (strain ATCC 50983 / TXsc)</name>
    <dbReference type="NCBI Taxonomy" id="423536"/>
    <lineage>
        <taxon>Eukaryota</taxon>
        <taxon>Sar</taxon>
        <taxon>Alveolata</taxon>
        <taxon>Perkinsozoa</taxon>
        <taxon>Perkinsea</taxon>
        <taxon>Perkinsida</taxon>
        <taxon>Perkinsidae</taxon>
        <taxon>Perkinsus</taxon>
    </lineage>
</organism>
<feature type="transmembrane region" description="Helical" evidence="7">
    <location>
        <begin position="165"/>
        <end position="183"/>
    </location>
</feature>
<comment type="subcellular location">
    <subcellularLocation>
        <location evidence="1">Membrane</location>
        <topology evidence="1">Multi-pass membrane protein</topology>
    </subcellularLocation>
</comment>
<evidence type="ECO:0000256" key="6">
    <source>
        <dbReference type="ARBA" id="ARBA00023136"/>
    </source>
</evidence>
<gene>
    <name evidence="8" type="ORF">Pmar_PMAR017229</name>
</gene>
<dbReference type="Pfam" id="PF08627">
    <property type="entry name" value="CRT-like"/>
    <property type="match status" value="1"/>
</dbReference>
<accession>C5KNB3</accession>
<feature type="transmembrane region" description="Helical" evidence="7">
    <location>
        <begin position="195"/>
        <end position="215"/>
    </location>
</feature>
<evidence type="ECO:0000256" key="2">
    <source>
        <dbReference type="ARBA" id="ARBA00006690"/>
    </source>
</evidence>
<evidence type="ECO:0000256" key="4">
    <source>
        <dbReference type="ARBA" id="ARBA00022692"/>
    </source>
</evidence>
<name>C5KNB3_PERM5</name>
<feature type="transmembrane region" description="Helical" evidence="7">
    <location>
        <begin position="110"/>
        <end position="127"/>
    </location>
</feature>
<dbReference type="OrthoDB" id="10464128at2759"/>
<dbReference type="InterPro" id="IPR013936">
    <property type="entry name" value="CRT-like"/>
</dbReference>